<dbReference type="InterPro" id="IPR039920">
    <property type="entry name" value="MMS19"/>
</dbReference>
<evidence type="ECO:0000256" key="3">
    <source>
        <dbReference type="ARBA" id="ARBA00022737"/>
    </source>
</evidence>
<protein>
    <recommendedName>
        <fullName evidence="5">MMS19 nucleotide excision repair protein</fullName>
    </recommendedName>
</protein>
<dbReference type="GO" id="GO:0051604">
    <property type="term" value="P:protein maturation"/>
    <property type="evidence" value="ECO:0007669"/>
    <property type="project" value="UniProtKB-UniRule"/>
</dbReference>
<evidence type="ECO:0000259" key="6">
    <source>
        <dbReference type="Pfam" id="PF12460"/>
    </source>
</evidence>
<reference evidence="8" key="1">
    <citation type="submission" date="2021-12" db="EMBL/GenBank/DDBJ databases">
        <authorList>
            <person name="King R."/>
        </authorList>
    </citation>
    <scope>NUCLEOTIDE SEQUENCE</scope>
</reference>
<keyword evidence="5" id="KW-0963">Cytoplasm</keyword>
<evidence type="ECO:0000256" key="2">
    <source>
        <dbReference type="ARBA" id="ARBA00009340"/>
    </source>
</evidence>
<dbReference type="InterPro" id="IPR016024">
    <property type="entry name" value="ARM-type_fold"/>
</dbReference>
<keyword evidence="9" id="KW-1185">Reference proteome</keyword>
<dbReference type="EMBL" id="OU893349">
    <property type="protein sequence ID" value="CAG9787614.1"/>
    <property type="molecule type" value="Genomic_DNA"/>
</dbReference>
<organism evidence="8 9">
    <name type="scientific">Diatraea saccharalis</name>
    <name type="common">sugarcane borer</name>
    <dbReference type="NCBI Taxonomy" id="40085"/>
    <lineage>
        <taxon>Eukaryota</taxon>
        <taxon>Metazoa</taxon>
        <taxon>Ecdysozoa</taxon>
        <taxon>Arthropoda</taxon>
        <taxon>Hexapoda</taxon>
        <taxon>Insecta</taxon>
        <taxon>Pterygota</taxon>
        <taxon>Neoptera</taxon>
        <taxon>Endopterygota</taxon>
        <taxon>Lepidoptera</taxon>
        <taxon>Glossata</taxon>
        <taxon>Ditrysia</taxon>
        <taxon>Pyraloidea</taxon>
        <taxon>Crambidae</taxon>
        <taxon>Crambinae</taxon>
        <taxon>Diatraea</taxon>
    </lineage>
</organism>
<dbReference type="Gene3D" id="1.25.10.10">
    <property type="entry name" value="Leucine-rich Repeat Variant"/>
    <property type="match status" value="1"/>
</dbReference>
<dbReference type="PANTHER" id="PTHR12891:SF0">
    <property type="entry name" value="MMS19 NUCLEOTIDE EXCISION REPAIR PROTEIN HOMOLOG"/>
    <property type="match status" value="1"/>
</dbReference>
<keyword evidence="3" id="KW-0677">Repeat</keyword>
<dbReference type="PANTHER" id="PTHR12891">
    <property type="entry name" value="DNA REPAIR/TRANSCRIPTION PROTEIN MET18/MMS19"/>
    <property type="match status" value="1"/>
</dbReference>
<dbReference type="GO" id="GO:0016226">
    <property type="term" value="P:iron-sulfur cluster assembly"/>
    <property type="evidence" value="ECO:0007669"/>
    <property type="project" value="UniProtKB-UniRule"/>
</dbReference>
<dbReference type="GO" id="GO:0005819">
    <property type="term" value="C:spindle"/>
    <property type="evidence" value="ECO:0007669"/>
    <property type="project" value="UniProtKB-SubCell"/>
</dbReference>
<reference evidence="8" key="2">
    <citation type="submission" date="2022-10" db="EMBL/GenBank/DDBJ databases">
        <authorList>
            <consortium name="ENA_rothamsted_submissions"/>
            <consortium name="culmorum"/>
            <person name="King R."/>
        </authorList>
    </citation>
    <scope>NUCLEOTIDE SEQUENCE</scope>
</reference>
<evidence type="ECO:0000256" key="1">
    <source>
        <dbReference type="ARBA" id="ARBA00004123"/>
    </source>
</evidence>
<keyword evidence="4 5" id="KW-0539">Nucleus</keyword>
<dbReference type="SUPFAM" id="SSF48371">
    <property type="entry name" value="ARM repeat"/>
    <property type="match status" value="1"/>
</dbReference>
<evidence type="ECO:0000256" key="4">
    <source>
        <dbReference type="ARBA" id="ARBA00023242"/>
    </source>
</evidence>
<name>A0A9N9R1G7_9NEOP</name>
<evidence type="ECO:0000313" key="8">
    <source>
        <dbReference type="EMBL" id="CAG9787614.1"/>
    </source>
</evidence>
<gene>
    <name evidence="8" type="ORF">DIATSA_LOCUS5483</name>
</gene>
<dbReference type="Proteomes" id="UP001153714">
    <property type="component" value="Chromosome 18"/>
</dbReference>
<evidence type="ECO:0000313" key="9">
    <source>
        <dbReference type="Proteomes" id="UP001153714"/>
    </source>
</evidence>
<dbReference type="GO" id="GO:0005634">
    <property type="term" value="C:nucleus"/>
    <property type="evidence" value="ECO:0007669"/>
    <property type="project" value="UniProtKB-SubCell"/>
</dbReference>
<comment type="similarity">
    <text evidence="2 5">Belongs to the MET18/MMS19 family.</text>
</comment>
<keyword evidence="5" id="KW-0234">DNA repair</keyword>
<dbReference type="AlphaFoldDB" id="A0A9N9R1G7"/>
<dbReference type="InterPro" id="IPR024687">
    <property type="entry name" value="MMS19_C"/>
</dbReference>
<evidence type="ECO:0000259" key="7">
    <source>
        <dbReference type="Pfam" id="PF14500"/>
    </source>
</evidence>
<dbReference type="GO" id="GO:0097361">
    <property type="term" value="C:cytosolic [4Fe-4S] assembly targeting complex"/>
    <property type="evidence" value="ECO:0007669"/>
    <property type="project" value="UniProtKB-UniRule"/>
</dbReference>
<dbReference type="GO" id="GO:0006281">
    <property type="term" value="P:DNA repair"/>
    <property type="evidence" value="ECO:0007669"/>
    <property type="project" value="UniProtKB-UniRule"/>
</dbReference>
<accession>A0A9N9R1G7</accession>
<comment type="function">
    <text evidence="5">Key component of the cytosolic iron-sulfur protein assembly (CIA) complex, a multiprotein complex that mediates the incorporation of iron-sulfur cluster into apoproteins specifically involved in DNA metabolism and genomic integrity. In the CIA complex, MMS19 acts as an adapter between early-acting CIA components and a subset of cellular target iron-sulfur proteins.</text>
</comment>
<feature type="domain" description="MMS19 C-terminal" evidence="6">
    <location>
        <begin position="605"/>
        <end position="915"/>
    </location>
</feature>
<evidence type="ECO:0000256" key="5">
    <source>
        <dbReference type="RuleBase" id="RU367072"/>
    </source>
</evidence>
<comment type="subunit">
    <text evidence="5">Component of the CIA complex.</text>
</comment>
<dbReference type="Pfam" id="PF14500">
    <property type="entry name" value="MMS19_N"/>
    <property type="match status" value="1"/>
</dbReference>
<dbReference type="InterPro" id="IPR029240">
    <property type="entry name" value="MMS19_N"/>
</dbReference>
<sequence length="969" mass="110144">MSAWLECSISEEIIKNKEIFSDTPSIISDIMAGHLDITNLVENMAGVLTNEEVENREQGMKFFTKILKELPPDYLNETQVKFISRFYIDRLKDNHRIIPSVLEGYLAIIDMKHYSTALNGEFFTVLFREVPCQSQVRQDRYNIYRILNLLNKNPEYLKTLGPDFLYGFISAMDGERDPRNLLFLFSFLPTFLKHITLGHLVEETFEVISCYFPIDFHPSPDDPAPVTRQDLANALCPCLCAVAEFGEQCLVLLIEKLDSSLRIAKLDSLALLKESCKTFSAQTYGPFLKTLWSSMNREISHKTDEELKMLAHESLSALVSKLATTANTDQAFENFVKGVLISMQTAIAESTTVAKFTQAAKVLLTTANASKESCVIITKSMIPAIVAYYEFKPSTKLQIASIDFLGDLYDMAKHWGALDEIQSQAIEIPKLCLIAVSNPSKEYQIAGFKNIIRTKDLLQSDLVLPFIEVLIHNVQHSQDENLLSISVTTVHTIARKYPEMVMDIVVKGKCDLDNLIDDKTALQKRLNLLTNLASIDEFTKVIISEMLKIIRTHDEDAPKVIEALNSSMSDISLYTENKLSEIESDHGLIDSILGWILKELHTGSEESLSHGYKLIATTMSSLPAEKQERILSKYADVLEKCQKDEAYFNILECLYRSLRQSIYNPNFERIMHLSIDVALKSDDKAIRTKACVVIAHLINKVGHGQKFELLYETLTNCLLNYESEEETLLQRLILLYGWLTKALIMRGSDKFLCWLQKIIAALSSPVYCKLAAEAIRLIMFVHPDALNRTFYPIETLLYKQRMYENFTSLTQNFVPASEDVKEAFYVSWAFVLENLSKNIVSREALKILPIVIESLDYDNKEMLLVMTDLLCYYIEYQPLVVAGSLQSAIPRLAKLTRYPKSMYVRVNSLQCFSEIAKSYSTVLLLPYKQDVLAELAPSLDDSKRFVRCYAVAARTRWFLVGAPGEPKEN</sequence>
<dbReference type="OrthoDB" id="342900at2759"/>
<keyword evidence="5" id="KW-0227">DNA damage</keyword>
<comment type="subcellular location">
    <subcellularLocation>
        <location evidence="5">Cytoplasm</location>
        <location evidence="5">Cytoskeleton</location>
        <location evidence="5">Spindle</location>
    </subcellularLocation>
    <subcellularLocation>
        <location evidence="1 5">Nucleus</location>
    </subcellularLocation>
</comment>
<proteinExistence type="inferred from homology"/>
<dbReference type="Pfam" id="PF12460">
    <property type="entry name" value="MMS19_C"/>
    <property type="match status" value="1"/>
</dbReference>
<dbReference type="InterPro" id="IPR011989">
    <property type="entry name" value="ARM-like"/>
</dbReference>
<keyword evidence="5" id="KW-0206">Cytoskeleton</keyword>
<feature type="domain" description="MMS19 N-terminal" evidence="7">
    <location>
        <begin position="41"/>
        <end position="300"/>
    </location>
</feature>